<evidence type="ECO:0000256" key="3">
    <source>
        <dbReference type="ARBA" id="ARBA00022801"/>
    </source>
</evidence>
<name>A0A9E2F129_PSYF1</name>
<dbReference type="CDD" id="cd00401">
    <property type="entry name" value="SAHH"/>
    <property type="match status" value="1"/>
</dbReference>
<gene>
    <name evidence="10" type="primary">ahcY</name>
    <name evidence="10" type="ORF">DDT42_00883</name>
</gene>
<feature type="binding site" evidence="6">
    <location>
        <begin position="282"/>
        <end position="284"/>
    </location>
    <ligand>
        <name>NAD(+)</name>
        <dbReference type="ChEBI" id="CHEBI:57540"/>
    </ligand>
</feature>
<evidence type="ECO:0000259" key="9">
    <source>
        <dbReference type="SMART" id="SM00997"/>
    </source>
</evidence>
<feature type="binding site" evidence="6">
    <location>
        <begin position="140"/>
        <end position="142"/>
    </location>
    <ligand>
        <name>NAD(+)</name>
        <dbReference type="ChEBI" id="CHEBI:57540"/>
    </ligand>
</feature>
<dbReference type="Gene3D" id="3.40.50.1480">
    <property type="entry name" value="Adenosylhomocysteinase-like"/>
    <property type="match status" value="1"/>
</dbReference>
<protein>
    <recommendedName>
        <fullName evidence="5 7">Adenosylhomocysteinase</fullName>
        <ecNumber evidence="5 7">3.13.2.1</ecNumber>
    </recommendedName>
</protein>
<evidence type="ECO:0000313" key="11">
    <source>
        <dbReference type="Proteomes" id="UP000811545"/>
    </source>
</evidence>
<evidence type="ECO:0000313" key="10">
    <source>
        <dbReference type="EMBL" id="MBT9145019.1"/>
    </source>
</evidence>
<comment type="caution">
    <text evidence="10">The sequence shown here is derived from an EMBL/GenBank/DDBJ whole genome shotgun (WGS) entry which is preliminary data.</text>
</comment>
<keyword evidence="2 7" id="KW-0554">One-carbon metabolism</keyword>
<evidence type="ECO:0000256" key="8">
    <source>
        <dbReference type="RuleBase" id="RU004166"/>
    </source>
</evidence>
<dbReference type="NCBIfam" id="NF004005">
    <property type="entry name" value="PRK05476.2-3"/>
    <property type="match status" value="1"/>
</dbReference>
<dbReference type="NCBIfam" id="TIGR00936">
    <property type="entry name" value="ahcY"/>
    <property type="match status" value="1"/>
</dbReference>
<dbReference type="SMART" id="SM00996">
    <property type="entry name" value="AdoHcyase"/>
    <property type="match status" value="1"/>
</dbReference>
<dbReference type="Gene3D" id="3.40.50.720">
    <property type="entry name" value="NAD(P)-binding Rossmann-like Domain"/>
    <property type="match status" value="1"/>
</dbReference>
<accession>A0A9E2F129</accession>
<evidence type="ECO:0000256" key="7">
    <source>
        <dbReference type="RuleBase" id="RU000548"/>
    </source>
</evidence>
<dbReference type="EMBL" id="QLTW01000040">
    <property type="protein sequence ID" value="MBT9145019.1"/>
    <property type="molecule type" value="Genomic_DNA"/>
</dbReference>
<dbReference type="InterPro" id="IPR042172">
    <property type="entry name" value="Adenosylhomocyst_ase-like_sf"/>
</dbReference>
<comment type="catalytic activity">
    <reaction evidence="7">
        <text>S-adenosyl-L-homocysteine + H2O = L-homocysteine + adenosine</text>
        <dbReference type="Rhea" id="RHEA:21708"/>
        <dbReference type="ChEBI" id="CHEBI:15377"/>
        <dbReference type="ChEBI" id="CHEBI:16335"/>
        <dbReference type="ChEBI" id="CHEBI:57856"/>
        <dbReference type="ChEBI" id="CHEBI:58199"/>
        <dbReference type="EC" id="3.13.2.1"/>
    </reaction>
</comment>
<dbReference type="GO" id="GO:0004013">
    <property type="term" value="F:adenosylhomocysteinase activity"/>
    <property type="evidence" value="ECO:0007669"/>
    <property type="project" value="UniProtKB-UniRule"/>
</dbReference>
<evidence type="ECO:0000256" key="1">
    <source>
        <dbReference type="ARBA" id="ARBA00007122"/>
    </source>
</evidence>
<dbReference type="InterPro" id="IPR000043">
    <property type="entry name" value="Adenosylhomocysteinase-like"/>
</dbReference>
<dbReference type="PANTHER" id="PTHR23420:SF0">
    <property type="entry name" value="ADENOSYLHOMOCYSTEINASE"/>
    <property type="match status" value="1"/>
</dbReference>
<feature type="binding site" evidence="6">
    <location>
        <begin position="205"/>
        <end position="210"/>
    </location>
    <ligand>
        <name>NAD(+)</name>
        <dbReference type="ChEBI" id="CHEBI:57540"/>
    </ligand>
</feature>
<dbReference type="SUPFAM" id="SSF51735">
    <property type="entry name" value="NAD(P)-binding Rossmann-fold domains"/>
    <property type="match status" value="1"/>
</dbReference>
<dbReference type="InterPro" id="IPR036291">
    <property type="entry name" value="NAD(P)-bd_dom_sf"/>
</dbReference>
<proteinExistence type="inferred from homology"/>
<feature type="binding site" evidence="6">
    <location>
        <position position="226"/>
    </location>
    <ligand>
        <name>NAD(+)</name>
        <dbReference type="ChEBI" id="CHEBI:57540"/>
    </ligand>
</feature>
<dbReference type="SUPFAM" id="SSF52283">
    <property type="entry name" value="Formate/glycerate dehydrogenase catalytic domain-like"/>
    <property type="match status" value="1"/>
</dbReference>
<dbReference type="GO" id="GO:0005829">
    <property type="term" value="C:cytosol"/>
    <property type="evidence" value="ECO:0007669"/>
    <property type="project" value="TreeGrafter"/>
</dbReference>
<evidence type="ECO:0000256" key="2">
    <source>
        <dbReference type="ARBA" id="ARBA00022563"/>
    </source>
</evidence>
<reference evidence="10 11" key="1">
    <citation type="journal article" date="2021" name="bioRxiv">
        <title>Unique metabolic strategies in Hadean analogues reveal hints for primordial physiology.</title>
        <authorList>
            <person name="Nobu M.K."/>
            <person name="Nakai R."/>
            <person name="Tamazawa S."/>
            <person name="Mori H."/>
            <person name="Toyoda A."/>
            <person name="Ijiri A."/>
            <person name="Suzuki S."/>
            <person name="Kurokawa K."/>
            <person name="Kamagata Y."/>
            <person name="Tamaki H."/>
        </authorList>
    </citation>
    <scope>NUCLEOTIDE SEQUENCE [LARGE SCALE GENOMIC DNA]</scope>
    <source>
        <strain evidence="10">BS525</strain>
    </source>
</reference>
<dbReference type="InterPro" id="IPR015878">
    <property type="entry name" value="Ado_hCys_hydrolase_NAD-bd"/>
</dbReference>
<comment type="cofactor">
    <cofactor evidence="6 7">
        <name>NAD(+)</name>
        <dbReference type="ChEBI" id="CHEBI:57540"/>
    </cofactor>
    <text evidence="6 7">Binds 1 NAD(+) per subunit.</text>
</comment>
<dbReference type="EC" id="3.13.2.1" evidence="5 7"/>
<dbReference type="Proteomes" id="UP000811545">
    <property type="component" value="Unassembled WGS sequence"/>
</dbReference>
<organism evidence="10 11">
    <name type="scientific">Psychracetigena formicireducens</name>
    <dbReference type="NCBI Taxonomy" id="2986056"/>
    <lineage>
        <taxon>Bacteria</taxon>
        <taxon>Bacillati</taxon>
        <taxon>Candidatus Lithacetigenota</taxon>
        <taxon>Candidatus Psychracetigena</taxon>
    </lineage>
</organism>
<dbReference type="InterPro" id="IPR020082">
    <property type="entry name" value="S-Ado-L-homoCys_hydrolase_CS"/>
</dbReference>
<comment type="similarity">
    <text evidence="1 8">Belongs to the adenosylhomocysteinase family.</text>
</comment>
<feature type="binding site" evidence="6">
    <location>
        <position position="329"/>
    </location>
    <ligand>
        <name>NAD(+)</name>
        <dbReference type="ChEBI" id="CHEBI:57540"/>
    </ligand>
</feature>
<evidence type="ECO:0000256" key="5">
    <source>
        <dbReference type="NCBIfam" id="TIGR00936"/>
    </source>
</evidence>
<dbReference type="GO" id="GO:0033353">
    <property type="term" value="P:S-adenosylmethionine cycle"/>
    <property type="evidence" value="ECO:0007669"/>
    <property type="project" value="TreeGrafter"/>
</dbReference>
<sequence>MSSGQLKINWAKSHMPILKTIEDSFLSEKPFSGLKVGITLHLEAKTAYLAQVFKSGGAEVAICGSNPLSTQDDVRQSLKDEGIYVYGHWGVNPEEFKNSLNRVLDHQPHLIIDDGGDLTFLLHRERESLLVNVLGSCEETTTGIRRIKALENNRELRIPVIAVNDALCKHLFDNRYGTGQSSWDGILRTTNINIAGKKVVVVGYGWVGKGIALRGKGLGAKVIVTEIDSVKALEAYMDGFEVLSMSEAARIGDIFITATGNINVIDRNHFEVMKDNAILCNAGHFDVEINMVSLKEISKERKEVRKNITQYILKNGQRINVLGEGRLVNLACADGHPIEIMDLSFAIQSLSALYLLRNSSNLEKILHPVPEEIDNKVASLALKTMNIQIDTLSEEQIEYLKKA</sequence>
<dbReference type="PANTHER" id="PTHR23420">
    <property type="entry name" value="ADENOSYLHOMOCYSTEINASE"/>
    <property type="match status" value="1"/>
</dbReference>
<dbReference type="PROSITE" id="PS00739">
    <property type="entry name" value="ADOHCYASE_2"/>
    <property type="match status" value="1"/>
</dbReference>
<dbReference type="FunFam" id="3.40.50.720:FF:000004">
    <property type="entry name" value="Adenosylhomocysteinase"/>
    <property type="match status" value="1"/>
</dbReference>
<dbReference type="GO" id="GO:0006730">
    <property type="term" value="P:one-carbon metabolic process"/>
    <property type="evidence" value="ECO:0007669"/>
    <property type="project" value="UniProtKB-UniRule"/>
</dbReference>
<evidence type="ECO:0000256" key="4">
    <source>
        <dbReference type="ARBA" id="ARBA00023027"/>
    </source>
</evidence>
<keyword evidence="4 6" id="KW-0520">NAD</keyword>
<dbReference type="Pfam" id="PF05221">
    <property type="entry name" value="AdoHcyase"/>
    <property type="match status" value="2"/>
</dbReference>
<feature type="domain" description="S-adenosyl-L-homocysteine hydrolase NAD binding" evidence="9">
    <location>
        <begin position="174"/>
        <end position="335"/>
    </location>
</feature>
<evidence type="ECO:0000256" key="6">
    <source>
        <dbReference type="PIRSR" id="PIRSR001109-2"/>
    </source>
</evidence>
<dbReference type="AlphaFoldDB" id="A0A9E2F129"/>
<dbReference type="PIRSF" id="PIRSF001109">
    <property type="entry name" value="Ad_hcy_hydrolase"/>
    <property type="match status" value="1"/>
</dbReference>
<dbReference type="Pfam" id="PF00670">
    <property type="entry name" value="AdoHcyase_NAD"/>
    <property type="match status" value="1"/>
</dbReference>
<keyword evidence="3 7" id="KW-0378">Hydrolase</keyword>
<feature type="binding site" evidence="6">
    <location>
        <position position="336"/>
    </location>
    <ligand>
        <name>NAD(+)</name>
        <dbReference type="ChEBI" id="CHEBI:57540"/>
    </ligand>
</feature>
<dbReference type="SMART" id="SM00997">
    <property type="entry name" value="AdoHcyase_NAD"/>
    <property type="match status" value="1"/>
</dbReference>
<comment type="pathway">
    <text evidence="7">Amino-acid biosynthesis; L-homocysteine biosynthesis; L-homocysteine from S-adenosyl-L-homocysteine: step 1/1.</text>
</comment>